<dbReference type="PANTHER" id="PTHR30055">
    <property type="entry name" value="HTH-TYPE TRANSCRIPTIONAL REGULATOR RUTR"/>
    <property type="match status" value="1"/>
</dbReference>
<dbReference type="Proteomes" id="UP000527616">
    <property type="component" value="Unassembled WGS sequence"/>
</dbReference>
<evidence type="ECO:0000256" key="1">
    <source>
        <dbReference type="ARBA" id="ARBA00023015"/>
    </source>
</evidence>
<evidence type="ECO:0000313" key="7">
    <source>
        <dbReference type="Proteomes" id="UP000527616"/>
    </source>
</evidence>
<keyword evidence="7" id="KW-1185">Reference proteome</keyword>
<dbReference type="GO" id="GO:0003700">
    <property type="term" value="F:DNA-binding transcription factor activity"/>
    <property type="evidence" value="ECO:0007669"/>
    <property type="project" value="TreeGrafter"/>
</dbReference>
<accession>A0A7Z0IKI9</accession>
<dbReference type="GO" id="GO:0000976">
    <property type="term" value="F:transcription cis-regulatory region binding"/>
    <property type="evidence" value="ECO:0007669"/>
    <property type="project" value="TreeGrafter"/>
</dbReference>
<dbReference type="PANTHER" id="PTHR30055:SF148">
    <property type="entry name" value="TETR-FAMILY TRANSCRIPTIONAL REGULATOR"/>
    <property type="match status" value="1"/>
</dbReference>
<dbReference type="PROSITE" id="PS50977">
    <property type="entry name" value="HTH_TETR_2"/>
    <property type="match status" value="1"/>
</dbReference>
<dbReference type="InterPro" id="IPR001647">
    <property type="entry name" value="HTH_TetR"/>
</dbReference>
<feature type="domain" description="HTH tetR-type" evidence="5">
    <location>
        <begin position="9"/>
        <end position="69"/>
    </location>
</feature>
<evidence type="ECO:0000313" key="6">
    <source>
        <dbReference type="EMBL" id="NYI70563.1"/>
    </source>
</evidence>
<keyword evidence="2 4" id="KW-0238">DNA-binding</keyword>
<dbReference type="Pfam" id="PF00440">
    <property type="entry name" value="TetR_N"/>
    <property type="match status" value="1"/>
</dbReference>
<protein>
    <submittedName>
        <fullName evidence="6">AcrR family transcriptional regulator</fullName>
    </submittedName>
</protein>
<comment type="caution">
    <text evidence="6">The sequence shown here is derived from an EMBL/GenBank/DDBJ whole genome shotgun (WGS) entry which is preliminary data.</text>
</comment>
<evidence type="ECO:0000256" key="4">
    <source>
        <dbReference type="PROSITE-ProRule" id="PRU00335"/>
    </source>
</evidence>
<feature type="DNA-binding region" description="H-T-H motif" evidence="4">
    <location>
        <begin position="32"/>
        <end position="51"/>
    </location>
</feature>
<dbReference type="RefSeq" id="WP_179444505.1">
    <property type="nucleotide sequence ID" value="NZ_JACBZS010000001.1"/>
</dbReference>
<evidence type="ECO:0000256" key="2">
    <source>
        <dbReference type="ARBA" id="ARBA00023125"/>
    </source>
</evidence>
<dbReference type="InterPro" id="IPR011075">
    <property type="entry name" value="TetR_C"/>
</dbReference>
<evidence type="ECO:0000259" key="5">
    <source>
        <dbReference type="PROSITE" id="PS50977"/>
    </source>
</evidence>
<dbReference type="EMBL" id="JACBZS010000001">
    <property type="protein sequence ID" value="NYI70563.1"/>
    <property type="molecule type" value="Genomic_DNA"/>
</dbReference>
<dbReference type="InterPro" id="IPR036271">
    <property type="entry name" value="Tet_transcr_reg_TetR-rel_C_sf"/>
</dbReference>
<proteinExistence type="predicted"/>
<gene>
    <name evidence="6" type="ORF">GGQ54_001123</name>
</gene>
<dbReference type="AlphaFoldDB" id="A0A7Z0IKI9"/>
<keyword evidence="1" id="KW-0805">Transcription regulation</keyword>
<dbReference type="InterPro" id="IPR050109">
    <property type="entry name" value="HTH-type_TetR-like_transc_reg"/>
</dbReference>
<dbReference type="SUPFAM" id="SSF46689">
    <property type="entry name" value="Homeodomain-like"/>
    <property type="match status" value="1"/>
</dbReference>
<keyword evidence="3" id="KW-0804">Transcription</keyword>
<evidence type="ECO:0000256" key="3">
    <source>
        <dbReference type="ARBA" id="ARBA00023163"/>
    </source>
</evidence>
<dbReference type="Pfam" id="PF16859">
    <property type="entry name" value="TetR_C_11"/>
    <property type="match status" value="1"/>
</dbReference>
<organism evidence="6 7">
    <name type="scientific">Naumannella cuiyingiana</name>
    <dbReference type="NCBI Taxonomy" id="1347891"/>
    <lineage>
        <taxon>Bacteria</taxon>
        <taxon>Bacillati</taxon>
        <taxon>Actinomycetota</taxon>
        <taxon>Actinomycetes</taxon>
        <taxon>Propionibacteriales</taxon>
        <taxon>Propionibacteriaceae</taxon>
        <taxon>Naumannella</taxon>
    </lineage>
</organism>
<dbReference type="InterPro" id="IPR009057">
    <property type="entry name" value="Homeodomain-like_sf"/>
</dbReference>
<dbReference type="Gene3D" id="1.10.10.60">
    <property type="entry name" value="Homeodomain-like"/>
    <property type="match status" value="1"/>
</dbReference>
<name>A0A7Z0IKI9_9ACTN</name>
<dbReference type="SUPFAM" id="SSF48498">
    <property type="entry name" value="Tetracyclin repressor-like, C-terminal domain"/>
    <property type="match status" value="1"/>
</dbReference>
<sequence length="203" mass="21313">MQRPGGRTARVRAQVLRAVEDELIEHGLAGIQLGRVARRAGVGRSTVYRRWGGGAALVADLLESMAATSLPRARTGSLAGDLAANARLVGRTLADPRQGALFRAVISAAEVDRAAARALSTFYAIRIAEWAPCVTEAVERGEVPAGTDPEEVFRAVSAPLYHRLITGLGTIDRAAADRAAATALAAARAGVFVSDAETRDESE</sequence>
<reference evidence="6 7" key="1">
    <citation type="submission" date="2020-07" db="EMBL/GenBank/DDBJ databases">
        <title>Sequencing the genomes of 1000 actinobacteria strains.</title>
        <authorList>
            <person name="Klenk H.-P."/>
        </authorList>
    </citation>
    <scope>NUCLEOTIDE SEQUENCE [LARGE SCALE GENOMIC DNA]</scope>
    <source>
        <strain evidence="6 7">DSM 103164</strain>
    </source>
</reference>
<dbReference type="Gene3D" id="1.10.357.10">
    <property type="entry name" value="Tetracycline Repressor, domain 2"/>
    <property type="match status" value="1"/>
</dbReference>